<gene>
    <name evidence="1" type="ORF">G7K_5927-t1</name>
</gene>
<name>A0A0E9NQ66_SAICN</name>
<evidence type="ECO:0000313" key="1">
    <source>
        <dbReference type="EMBL" id="GAO51836.1"/>
    </source>
</evidence>
<keyword evidence="2" id="KW-1185">Reference proteome</keyword>
<comment type="caution">
    <text evidence="1">The sequence shown here is derived from an EMBL/GenBank/DDBJ whole genome shotgun (WGS) entry which is preliminary data.</text>
</comment>
<accession>A0A0E9NQ66</accession>
<proteinExistence type="predicted"/>
<sequence>MKSNRRNEWAESRERRVSAGPFTCPLVFSWEFRTYNGRAEHSNRKRRSREGIRDACKETRLTVAWDHACTWSIPNLSKLGPRLPSP</sequence>
<dbReference type="AlphaFoldDB" id="A0A0E9NQ66"/>
<reference evidence="1 2" key="3">
    <citation type="journal article" date="2015" name="Genome Announc.">
        <title>Draft Genome Sequence of the Archiascomycetous Yeast Saitoella complicata.</title>
        <authorList>
            <person name="Yamauchi K."/>
            <person name="Kondo S."/>
            <person name="Hamamoto M."/>
            <person name="Takahashi Y."/>
            <person name="Ogura Y."/>
            <person name="Hayashi T."/>
            <person name="Nishida H."/>
        </authorList>
    </citation>
    <scope>NUCLEOTIDE SEQUENCE [LARGE SCALE GENOMIC DNA]</scope>
    <source>
        <strain evidence="1 2">NRRL Y-17804</strain>
    </source>
</reference>
<reference evidence="1 2" key="2">
    <citation type="journal article" date="2014" name="J. Gen. Appl. Microbiol.">
        <title>The early diverging ascomycetous budding yeast Saitoella complicata has three histone deacetylases belonging to the Clr6, Hos2, and Rpd3 lineages.</title>
        <authorList>
            <person name="Nishida H."/>
            <person name="Matsumoto T."/>
            <person name="Kondo S."/>
            <person name="Hamamoto M."/>
            <person name="Yoshikawa H."/>
        </authorList>
    </citation>
    <scope>NUCLEOTIDE SEQUENCE [LARGE SCALE GENOMIC DNA]</scope>
    <source>
        <strain evidence="1 2">NRRL Y-17804</strain>
    </source>
</reference>
<dbReference type="EMBL" id="BACD03000053">
    <property type="protein sequence ID" value="GAO51836.1"/>
    <property type="molecule type" value="Genomic_DNA"/>
</dbReference>
<reference evidence="1 2" key="1">
    <citation type="journal article" date="2011" name="J. Gen. Appl. Microbiol.">
        <title>Draft genome sequencing of the enigmatic yeast Saitoella complicata.</title>
        <authorList>
            <person name="Nishida H."/>
            <person name="Hamamoto M."/>
            <person name="Sugiyama J."/>
        </authorList>
    </citation>
    <scope>NUCLEOTIDE SEQUENCE [LARGE SCALE GENOMIC DNA]</scope>
    <source>
        <strain evidence="1 2">NRRL Y-17804</strain>
    </source>
</reference>
<evidence type="ECO:0000313" key="2">
    <source>
        <dbReference type="Proteomes" id="UP000033140"/>
    </source>
</evidence>
<protein>
    <submittedName>
        <fullName evidence="1">Uncharacterized protein</fullName>
    </submittedName>
</protein>
<dbReference type="Proteomes" id="UP000033140">
    <property type="component" value="Unassembled WGS sequence"/>
</dbReference>
<organism evidence="1 2">
    <name type="scientific">Saitoella complicata (strain BCRC 22490 / CBS 7301 / JCM 7358 / NBRC 10748 / NRRL Y-17804)</name>
    <dbReference type="NCBI Taxonomy" id="698492"/>
    <lineage>
        <taxon>Eukaryota</taxon>
        <taxon>Fungi</taxon>
        <taxon>Dikarya</taxon>
        <taxon>Ascomycota</taxon>
        <taxon>Taphrinomycotina</taxon>
        <taxon>Taphrinomycotina incertae sedis</taxon>
        <taxon>Saitoella</taxon>
    </lineage>
</organism>